<dbReference type="STRING" id="78346.BRUM_0436"/>
<evidence type="ECO:0000313" key="1">
    <source>
        <dbReference type="EMBL" id="KFI87306.1"/>
    </source>
</evidence>
<organism evidence="1 2">
    <name type="scientific">Bifidobacterium ruminantium</name>
    <dbReference type="NCBI Taxonomy" id="78346"/>
    <lineage>
        <taxon>Bacteria</taxon>
        <taxon>Bacillati</taxon>
        <taxon>Actinomycetota</taxon>
        <taxon>Actinomycetes</taxon>
        <taxon>Bifidobacteriales</taxon>
        <taxon>Bifidobacteriaceae</taxon>
        <taxon>Bifidobacterium</taxon>
    </lineage>
</organism>
<dbReference type="RefSeq" id="WP_026647166.1">
    <property type="nucleotide sequence ID" value="NZ_CALLHR010000006.1"/>
</dbReference>
<dbReference type="Proteomes" id="UP000029078">
    <property type="component" value="Unassembled WGS sequence"/>
</dbReference>
<dbReference type="EMBL" id="JGZL01000012">
    <property type="protein sequence ID" value="KFI87306.1"/>
    <property type="molecule type" value="Genomic_DNA"/>
</dbReference>
<dbReference type="eggNOG" id="COG5340">
    <property type="taxonomic scope" value="Bacteria"/>
</dbReference>
<name>A0A087CVK6_BIFRU</name>
<evidence type="ECO:0008006" key="3">
    <source>
        <dbReference type="Google" id="ProtNLM"/>
    </source>
</evidence>
<accession>A0A087CVK6</accession>
<protein>
    <recommendedName>
        <fullName evidence="3">CTP synthase</fullName>
    </recommendedName>
</protein>
<sequence>MLGQAYARRRLAVPKRDKDRRAFQRRLKTGEVVMPYKGMYIAAAKWESLPYAQRITWALRTVCHTHPGWVLCGPSAAGALGFTTTIKLQRYVHIAVPKRSQAGRHGYVIAHFYKDMPAVKTVDGMRVTAEMDTMMDCGRMLDFEHAMVVCCTGLRLSGLPQHRLREYARGRKRISGIPRARYVAEHADPACENGGEATALAAILEVGACRPRMQATFVSPLSGGEIRADFLWERDDGSLVVGELDGRQKYVDPSMMGQGDSIDVILREKDRETQLNMLRVDVVRFQMEHVRDRGQLRQRLQAAGVPFEPVRRRSPFSGFRCKAY</sequence>
<reference evidence="1 2" key="1">
    <citation type="submission" date="2014-03" db="EMBL/GenBank/DDBJ databases">
        <title>Genomics of Bifidobacteria.</title>
        <authorList>
            <person name="Ventura M."/>
            <person name="Milani C."/>
            <person name="Lugli G.A."/>
        </authorList>
    </citation>
    <scope>NUCLEOTIDE SEQUENCE [LARGE SCALE GENOMIC DNA]</scope>
    <source>
        <strain evidence="1 2">LMG 21811</strain>
    </source>
</reference>
<gene>
    <name evidence="1" type="ORF">BRUM_0436</name>
</gene>
<evidence type="ECO:0000313" key="2">
    <source>
        <dbReference type="Proteomes" id="UP000029078"/>
    </source>
</evidence>
<dbReference type="AlphaFoldDB" id="A0A087CVK6"/>
<comment type="caution">
    <text evidence="1">The sequence shown here is derived from an EMBL/GenBank/DDBJ whole genome shotgun (WGS) entry which is preliminary data.</text>
</comment>
<keyword evidence="2" id="KW-1185">Reference proteome</keyword>
<proteinExistence type="predicted"/>